<keyword evidence="1" id="KW-0812">Transmembrane</keyword>
<dbReference type="Proteomes" id="UP000568273">
    <property type="component" value="Unassembled WGS sequence"/>
</dbReference>
<protein>
    <recommendedName>
        <fullName evidence="4">Type IV pilus assembly protein PilM</fullName>
    </recommendedName>
</protein>
<evidence type="ECO:0000313" key="3">
    <source>
        <dbReference type="Proteomes" id="UP000568273"/>
    </source>
</evidence>
<comment type="caution">
    <text evidence="2">The sequence shown here is derived from an EMBL/GenBank/DDBJ whole genome shotgun (WGS) entry which is preliminary data.</text>
</comment>
<dbReference type="RefSeq" id="WP_169967801.1">
    <property type="nucleotide sequence ID" value="NZ_JABDSR010000001.1"/>
</dbReference>
<proteinExistence type="predicted"/>
<evidence type="ECO:0000313" key="2">
    <source>
        <dbReference type="EMBL" id="NMW84264.1"/>
    </source>
</evidence>
<dbReference type="AlphaFoldDB" id="A0A848RJF2"/>
<accession>A0A848RJF2</accession>
<reference evidence="2" key="1">
    <citation type="submission" date="2020-04" db="EMBL/GenBank/DDBJ databases">
        <title>Peptoniphilus sp. nov. isolated from swine feces.</title>
        <authorList>
            <person name="Ryu S.W."/>
        </authorList>
    </citation>
    <scope>NUCLEOTIDE SEQUENCE [LARGE SCALE GENOMIC DNA]</scope>
    <source>
        <strain evidence="2">AGMB00490</strain>
    </source>
</reference>
<feature type="transmembrane region" description="Helical" evidence="1">
    <location>
        <begin position="301"/>
        <end position="322"/>
    </location>
</feature>
<keyword evidence="1" id="KW-1133">Transmembrane helix</keyword>
<keyword evidence="1" id="KW-0472">Membrane</keyword>
<organism evidence="2 3">
    <name type="scientific">Peptoniphilus faecalis</name>
    <dbReference type="NCBI Taxonomy" id="2731255"/>
    <lineage>
        <taxon>Bacteria</taxon>
        <taxon>Bacillati</taxon>
        <taxon>Bacillota</taxon>
        <taxon>Tissierellia</taxon>
        <taxon>Tissierellales</taxon>
        <taxon>Peptoniphilaceae</taxon>
        <taxon>Peptoniphilus</taxon>
    </lineage>
</organism>
<dbReference type="EMBL" id="JABDSR010000001">
    <property type="protein sequence ID" value="NMW84264.1"/>
    <property type="molecule type" value="Genomic_DNA"/>
</dbReference>
<sequence>MFQKKITKFIINDGFIKINKDIKEELKIALPYRIYRDGEILDYHHFYYKLSKIMEKINFKRKDKLILIFDSSSFIHINYKIPEIDESEIKDFLKLELEDYGDFDLSKYEVFYDSIKEKEILNLSIDLVPANLILKLKEVLEKLEILNYEIIPEPQSINKDGKYIEISPTYVKLISVKNNLVNFYEKIYDKNFEKLIEENKLEEQNASNIINLCYDPEESKIDEDFLFKYKNYFTNYISKIEKFAKGEKVELFGNICDSTIIKETLKTFSSLEYNLLEEDIHDKISIKKEKRENNRLKNKNFINLILAISMFSIIIFNLVYFLNLKKENEIKLANTKDVEKEEVVETNMSSDKFQERNKIFINKISEIQKLEDKNLIITNYSFDNGRIIVKGIVKNEEYFNKVFRDINILSKNIYMENGFYKFEMQIK</sequence>
<keyword evidence="3" id="KW-1185">Reference proteome</keyword>
<evidence type="ECO:0008006" key="4">
    <source>
        <dbReference type="Google" id="ProtNLM"/>
    </source>
</evidence>
<evidence type="ECO:0000256" key="1">
    <source>
        <dbReference type="SAM" id="Phobius"/>
    </source>
</evidence>
<name>A0A848RJF2_9FIRM</name>
<gene>
    <name evidence="2" type="ORF">HKO22_00720</name>
</gene>